<dbReference type="PROSITE" id="PS50011">
    <property type="entry name" value="PROTEIN_KINASE_DOM"/>
    <property type="match status" value="1"/>
</dbReference>
<keyword evidence="3" id="KW-0808">Transferase</keyword>
<organism evidence="10 11">
    <name type="scientific">Cryobacterium zongtaii</name>
    <dbReference type="NCBI Taxonomy" id="1259217"/>
    <lineage>
        <taxon>Bacteria</taxon>
        <taxon>Bacillati</taxon>
        <taxon>Actinomycetota</taxon>
        <taxon>Actinomycetes</taxon>
        <taxon>Micrococcales</taxon>
        <taxon>Microbacteriaceae</taxon>
        <taxon>Cryobacterium</taxon>
    </lineage>
</organism>
<keyword evidence="2" id="KW-0723">Serine/threonine-protein kinase</keyword>
<gene>
    <name evidence="10" type="ORF">C3B59_00625</name>
</gene>
<evidence type="ECO:0000256" key="3">
    <source>
        <dbReference type="ARBA" id="ARBA00022679"/>
    </source>
</evidence>
<dbReference type="PROSITE" id="PS00107">
    <property type="entry name" value="PROTEIN_KINASE_ATP"/>
    <property type="match status" value="1"/>
</dbReference>
<dbReference type="Proteomes" id="UP000237104">
    <property type="component" value="Unassembled WGS sequence"/>
</dbReference>
<feature type="domain" description="Protein kinase" evidence="9">
    <location>
        <begin position="16"/>
        <end position="303"/>
    </location>
</feature>
<dbReference type="SUPFAM" id="SSF56112">
    <property type="entry name" value="Protein kinase-like (PK-like)"/>
    <property type="match status" value="1"/>
</dbReference>
<keyword evidence="4 7" id="KW-0547">Nucleotide-binding</keyword>
<dbReference type="PROSITE" id="PS00109">
    <property type="entry name" value="PROTEIN_KINASE_TYR"/>
    <property type="match status" value="1"/>
</dbReference>
<comment type="caution">
    <text evidence="10">The sequence shown here is derived from an EMBL/GenBank/DDBJ whole genome shotgun (WGS) entry which is preliminary data.</text>
</comment>
<evidence type="ECO:0000313" key="10">
    <source>
        <dbReference type="EMBL" id="POH71412.1"/>
    </source>
</evidence>
<dbReference type="PANTHER" id="PTHR43289">
    <property type="entry name" value="MITOGEN-ACTIVATED PROTEIN KINASE KINASE KINASE 20-RELATED"/>
    <property type="match status" value="1"/>
</dbReference>
<evidence type="ECO:0000259" key="9">
    <source>
        <dbReference type="PROSITE" id="PS50011"/>
    </source>
</evidence>
<protein>
    <recommendedName>
        <fullName evidence="1">non-specific serine/threonine protein kinase</fullName>
        <ecNumber evidence="1">2.7.11.1</ecNumber>
    </recommendedName>
</protein>
<dbReference type="PANTHER" id="PTHR43289:SF6">
    <property type="entry name" value="SERINE_THREONINE-PROTEIN KINASE NEKL-3"/>
    <property type="match status" value="1"/>
</dbReference>
<dbReference type="CDD" id="cd14014">
    <property type="entry name" value="STKc_PknB_like"/>
    <property type="match status" value="1"/>
</dbReference>
<feature type="compositionally biased region" description="Low complexity" evidence="8">
    <location>
        <begin position="350"/>
        <end position="368"/>
    </location>
</feature>
<proteinExistence type="predicted"/>
<dbReference type="Gene3D" id="3.30.200.20">
    <property type="entry name" value="Phosphorylase Kinase, domain 1"/>
    <property type="match status" value="1"/>
</dbReference>
<feature type="region of interest" description="Disordered" evidence="8">
    <location>
        <begin position="326"/>
        <end position="378"/>
    </location>
</feature>
<dbReference type="InterPro" id="IPR008266">
    <property type="entry name" value="Tyr_kinase_AS"/>
</dbReference>
<dbReference type="EMBL" id="PPXF01000009">
    <property type="protein sequence ID" value="POH71412.1"/>
    <property type="molecule type" value="Genomic_DNA"/>
</dbReference>
<evidence type="ECO:0000256" key="8">
    <source>
        <dbReference type="SAM" id="MobiDB-lite"/>
    </source>
</evidence>
<sequence length="378" mass="38828">MNRLSGPVAGLISERYRLGALLGTGGSASVFAAVDTRSGDTIALKILHPVLSSSPRLREAFFREARAAAGVRHPNIVAVLDVGVHDDAAEPLAWIALDLAPGESLAEHVGRTGPLPVPDALTVALAVLQALAAAHAAGLIHRDVSPANIMIAPGGDGRLHIAGVRLLDFGLADAAGRVAVGSDVLGSEPADGHDPDADEDRPVGVLGSVNYLSPEQAAGVPVDERGDLYQLGGVLYFALTGEAPYVRDTVAAVMRAHALAPPPVPSVARAGIPRGVDRIVVRALLKHREDRFASAAEMRNAILALTPPAPAATGIGDDRTRRFDRRVDGLPHAVTDPGRTTVLPRTAQHPPGGATAGSATGSAAGSPAVPRPGRRRPG</sequence>
<feature type="binding site" evidence="7">
    <location>
        <position position="45"/>
    </location>
    <ligand>
        <name>ATP</name>
        <dbReference type="ChEBI" id="CHEBI:30616"/>
    </ligand>
</feature>
<keyword evidence="5" id="KW-0418">Kinase</keyword>
<evidence type="ECO:0000256" key="7">
    <source>
        <dbReference type="PROSITE-ProRule" id="PRU10141"/>
    </source>
</evidence>
<dbReference type="Gene3D" id="1.10.510.10">
    <property type="entry name" value="Transferase(Phosphotransferase) domain 1"/>
    <property type="match status" value="1"/>
</dbReference>
<keyword evidence="6 7" id="KW-0067">ATP-binding</keyword>
<dbReference type="GO" id="GO:0004674">
    <property type="term" value="F:protein serine/threonine kinase activity"/>
    <property type="evidence" value="ECO:0007669"/>
    <property type="project" value="UniProtKB-KW"/>
</dbReference>
<dbReference type="GO" id="GO:0005524">
    <property type="term" value="F:ATP binding"/>
    <property type="evidence" value="ECO:0007669"/>
    <property type="project" value="UniProtKB-UniRule"/>
</dbReference>
<dbReference type="InterPro" id="IPR017441">
    <property type="entry name" value="Protein_kinase_ATP_BS"/>
</dbReference>
<evidence type="ECO:0000313" key="11">
    <source>
        <dbReference type="Proteomes" id="UP000237104"/>
    </source>
</evidence>
<dbReference type="RefSeq" id="WP_165788951.1">
    <property type="nucleotide sequence ID" value="NZ_PPXF01000009.1"/>
</dbReference>
<feature type="non-terminal residue" evidence="10">
    <location>
        <position position="378"/>
    </location>
</feature>
<dbReference type="InterPro" id="IPR011009">
    <property type="entry name" value="Kinase-like_dom_sf"/>
</dbReference>
<reference evidence="10 11" key="1">
    <citation type="submission" date="2018-01" db="EMBL/GenBank/DDBJ databases">
        <title>Cryobacterium sp. nov., from glaciers in China.</title>
        <authorList>
            <person name="Liu Q."/>
            <person name="Xin Y.-H."/>
        </authorList>
    </citation>
    <scope>NUCLEOTIDE SEQUENCE [LARGE SCALE GENOMIC DNA]</scope>
    <source>
        <strain evidence="10 11">TMB1-8</strain>
    </source>
</reference>
<dbReference type="InterPro" id="IPR000719">
    <property type="entry name" value="Prot_kinase_dom"/>
</dbReference>
<accession>A0A2S3ZQY9</accession>
<evidence type="ECO:0000256" key="4">
    <source>
        <dbReference type="ARBA" id="ARBA00022741"/>
    </source>
</evidence>
<dbReference type="Pfam" id="PF00069">
    <property type="entry name" value="Pkinase"/>
    <property type="match status" value="1"/>
</dbReference>
<evidence type="ECO:0000256" key="6">
    <source>
        <dbReference type="ARBA" id="ARBA00022840"/>
    </source>
</evidence>
<name>A0A2S3ZQY9_9MICO</name>
<evidence type="ECO:0000256" key="5">
    <source>
        <dbReference type="ARBA" id="ARBA00022777"/>
    </source>
</evidence>
<dbReference type="EC" id="2.7.11.1" evidence="1"/>
<dbReference type="AlphaFoldDB" id="A0A2S3ZQY9"/>
<evidence type="ECO:0000256" key="2">
    <source>
        <dbReference type="ARBA" id="ARBA00022527"/>
    </source>
</evidence>
<evidence type="ECO:0000256" key="1">
    <source>
        <dbReference type="ARBA" id="ARBA00012513"/>
    </source>
</evidence>